<proteinExistence type="predicted"/>
<protein>
    <recommendedName>
        <fullName evidence="4">Secreted protein</fullName>
    </recommendedName>
</protein>
<keyword evidence="3" id="KW-1185">Reference proteome</keyword>
<evidence type="ECO:0000313" key="3">
    <source>
        <dbReference type="Proteomes" id="UP000477722"/>
    </source>
</evidence>
<feature type="compositionally biased region" description="Low complexity" evidence="1">
    <location>
        <begin position="1"/>
        <end position="13"/>
    </location>
</feature>
<sequence>MAASSTTSAGATAEPVAEDGPSFAVEDFAYPRADEIEAERGIVLKRGDGHITLAECGSADGLLEVWSRKGEGKVCFRTIGESGYLTMEIPAVYTVKGNDYETDLEMTVEGEKKKFEVGRNEWTPVGESTDPDGRAHMLVEIRTTK</sequence>
<gene>
    <name evidence="2" type="ORF">G5C65_10470</name>
</gene>
<comment type="caution">
    <text evidence="2">The sequence shown here is derived from an EMBL/GenBank/DDBJ whole genome shotgun (WGS) entry which is preliminary data.</text>
</comment>
<evidence type="ECO:0000313" key="2">
    <source>
        <dbReference type="EMBL" id="NGO68770.1"/>
    </source>
</evidence>
<dbReference type="AlphaFoldDB" id="A0A6G4WVW9"/>
<evidence type="ECO:0000256" key="1">
    <source>
        <dbReference type="SAM" id="MobiDB-lite"/>
    </source>
</evidence>
<dbReference type="EMBL" id="JAAKZZ010000076">
    <property type="protein sequence ID" value="NGO68770.1"/>
    <property type="molecule type" value="Genomic_DNA"/>
</dbReference>
<organism evidence="2 3">
    <name type="scientific">Streptomyces boncukensis</name>
    <dbReference type="NCBI Taxonomy" id="2711219"/>
    <lineage>
        <taxon>Bacteria</taxon>
        <taxon>Bacillati</taxon>
        <taxon>Actinomycetota</taxon>
        <taxon>Actinomycetes</taxon>
        <taxon>Kitasatosporales</taxon>
        <taxon>Streptomycetaceae</taxon>
        <taxon>Streptomyces</taxon>
    </lineage>
</organism>
<feature type="region of interest" description="Disordered" evidence="1">
    <location>
        <begin position="1"/>
        <end position="22"/>
    </location>
</feature>
<evidence type="ECO:0008006" key="4">
    <source>
        <dbReference type="Google" id="ProtNLM"/>
    </source>
</evidence>
<reference evidence="2 3" key="1">
    <citation type="submission" date="2020-02" db="EMBL/GenBank/DDBJ databases">
        <title>Whole-genome analyses of novel actinobacteria.</title>
        <authorList>
            <person name="Sahin N."/>
            <person name="Tatar D."/>
        </authorList>
    </citation>
    <scope>NUCLEOTIDE SEQUENCE [LARGE SCALE GENOMIC DNA]</scope>
    <source>
        <strain evidence="2 3">SB3404</strain>
    </source>
</reference>
<name>A0A6G4WVW9_9ACTN</name>
<dbReference type="Proteomes" id="UP000477722">
    <property type="component" value="Unassembled WGS sequence"/>
</dbReference>
<accession>A0A6G4WVW9</accession>